<dbReference type="EMBL" id="MFQW01000035">
    <property type="protein sequence ID" value="OGH85874.1"/>
    <property type="molecule type" value="Genomic_DNA"/>
</dbReference>
<dbReference type="InterPro" id="IPR043993">
    <property type="entry name" value="T4SS_pilin"/>
</dbReference>
<proteinExistence type="predicted"/>
<evidence type="ECO:0000313" key="2">
    <source>
        <dbReference type="EMBL" id="OGH85874.1"/>
    </source>
</evidence>
<keyword evidence="1" id="KW-0472">Membrane</keyword>
<keyword evidence="1" id="KW-1133">Transmembrane helix</keyword>
<evidence type="ECO:0000256" key="1">
    <source>
        <dbReference type="SAM" id="Phobius"/>
    </source>
</evidence>
<dbReference type="Pfam" id="PF18895">
    <property type="entry name" value="T4SS_pilin"/>
    <property type="match status" value="1"/>
</dbReference>
<evidence type="ECO:0008006" key="4">
    <source>
        <dbReference type="Google" id="ProtNLM"/>
    </source>
</evidence>
<dbReference type="AlphaFoldDB" id="A0A1F6NQJ1"/>
<feature type="transmembrane region" description="Helical" evidence="1">
    <location>
        <begin position="310"/>
        <end position="332"/>
    </location>
</feature>
<protein>
    <recommendedName>
        <fullName evidence="4">Transmembrane protein</fullName>
    </recommendedName>
</protein>
<organism evidence="2 3">
    <name type="scientific">Candidatus Magasanikbacteria bacterium RIFOXYC12_FULL_33_11</name>
    <dbReference type="NCBI Taxonomy" id="1798701"/>
    <lineage>
        <taxon>Bacteria</taxon>
        <taxon>Candidatus Magasanikiibacteriota</taxon>
    </lineage>
</organism>
<name>A0A1F6NQJ1_9BACT</name>
<keyword evidence="1" id="KW-0812">Transmembrane</keyword>
<sequence>MKFGIYKIFGILVFVFIVSFFKVDLVFSESKYCINSGGYCVEQQFSSPRYVPGECSRDYNVDILGEQACNTFLSNNYSFCLSQTSSCKLKYNVQCDSENGQKFSPNPGGLALCTAAKAHQVIQKYCKCTSDKGVCEEGAKLKSDCDRIVQNSNGQFTQCVVTTIDKNCSTLATSRKFCACATDKSDCGSTIYADKPECDRNKGTVNASYQCIQVENDKGCSSLVDATQNGSQSGGNQGGSTSNLLKELDPQIKGLNKLQGVDNIQQLIGRAISALLGILGSIALVMMLFGGFTWMTSAGNAEKRKKATGIIIWSVLGVSIIFASYAMVNFVLDIFK</sequence>
<feature type="transmembrane region" description="Helical" evidence="1">
    <location>
        <begin position="267"/>
        <end position="290"/>
    </location>
</feature>
<evidence type="ECO:0000313" key="3">
    <source>
        <dbReference type="Proteomes" id="UP000178349"/>
    </source>
</evidence>
<accession>A0A1F6NQJ1</accession>
<dbReference type="Proteomes" id="UP000178349">
    <property type="component" value="Unassembled WGS sequence"/>
</dbReference>
<feature type="transmembrane region" description="Helical" evidence="1">
    <location>
        <begin position="6"/>
        <end position="27"/>
    </location>
</feature>
<reference evidence="2 3" key="1">
    <citation type="journal article" date="2016" name="Nat. Commun.">
        <title>Thousands of microbial genomes shed light on interconnected biogeochemical processes in an aquifer system.</title>
        <authorList>
            <person name="Anantharaman K."/>
            <person name="Brown C.T."/>
            <person name="Hug L.A."/>
            <person name="Sharon I."/>
            <person name="Castelle C.J."/>
            <person name="Probst A.J."/>
            <person name="Thomas B.C."/>
            <person name="Singh A."/>
            <person name="Wilkins M.J."/>
            <person name="Karaoz U."/>
            <person name="Brodie E.L."/>
            <person name="Williams K.H."/>
            <person name="Hubbard S.S."/>
            <person name="Banfield J.F."/>
        </authorList>
    </citation>
    <scope>NUCLEOTIDE SEQUENCE [LARGE SCALE GENOMIC DNA]</scope>
</reference>
<gene>
    <name evidence="2" type="ORF">A2493_02400</name>
</gene>
<comment type="caution">
    <text evidence="2">The sequence shown here is derived from an EMBL/GenBank/DDBJ whole genome shotgun (WGS) entry which is preliminary data.</text>
</comment>